<dbReference type="Proteomes" id="UP000708298">
    <property type="component" value="Unassembled WGS sequence"/>
</dbReference>
<comment type="caution">
    <text evidence="7">The sequence shown here is derived from an EMBL/GenBank/DDBJ whole genome shotgun (WGS) entry which is preliminary data.</text>
</comment>
<dbReference type="SUPFAM" id="SSF53850">
    <property type="entry name" value="Periplasmic binding protein-like II"/>
    <property type="match status" value="1"/>
</dbReference>
<keyword evidence="8" id="KW-1185">Reference proteome</keyword>
<evidence type="ECO:0000256" key="3">
    <source>
        <dbReference type="ARBA" id="ARBA00022448"/>
    </source>
</evidence>
<organism evidence="7 8">
    <name type="scientific">Acidisoma silvae</name>
    <dbReference type="NCBI Taxonomy" id="2802396"/>
    <lineage>
        <taxon>Bacteria</taxon>
        <taxon>Pseudomonadati</taxon>
        <taxon>Pseudomonadota</taxon>
        <taxon>Alphaproteobacteria</taxon>
        <taxon>Acetobacterales</taxon>
        <taxon>Acidocellaceae</taxon>
        <taxon>Acidisoma</taxon>
    </lineage>
</organism>
<dbReference type="AlphaFoldDB" id="A0A963YWC8"/>
<name>A0A963YWC8_9PROT</name>
<dbReference type="Pfam" id="PF00496">
    <property type="entry name" value="SBP_bac_5"/>
    <property type="match status" value="1"/>
</dbReference>
<dbReference type="InterPro" id="IPR000914">
    <property type="entry name" value="SBP_5_dom"/>
</dbReference>
<dbReference type="CDD" id="cd08492">
    <property type="entry name" value="PBP2_NikA_DppA_OppA_like_15"/>
    <property type="match status" value="1"/>
</dbReference>
<keyword evidence="3" id="KW-0813">Transport</keyword>
<dbReference type="GO" id="GO:0030288">
    <property type="term" value="C:outer membrane-bounded periplasmic space"/>
    <property type="evidence" value="ECO:0007669"/>
    <property type="project" value="UniProtKB-ARBA"/>
</dbReference>
<keyword evidence="4 5" id="KW-0732">Signal</keyword>
<reference evidence="7" key="1">
    <citation type="journal article" date="2021" name="Microorganisms">
        <title>Acidisoma silvae sp. nov. and Acidisomacellulosilytica sp. nov., Two Acidophilic Bacteria Isolated from Decaying Wood, Hydrolyzing Cellulose and Producing Poly-3-hydroxybutyrate.</title>
        <authorList>
            <person name="Mieszkin S."/>
            <person name="Pouder E."/>
            <person name="Uroz S."/>
            <person name="Simon-Colin C."/>
            <person name="Alain K."/>
        </authorList>
    </citation>
    <scope>NUCLEOTIDE SEQUENCE</scope>
    <source>
        <strain evidence="7">HW T2.11</strain>
    </source>
</reference>
<dbReference type="InterPro" id="IPR039424">
    <property type="entry name" value="SBP_5"/>
</dbReference>
<dbReference type="GO" id="GO:0015833">
    <property type="term" value="P:peptide transport"/>
    <property type="evidence" value="ECO:0007669"/>
    <property type="project" value="TreeGrafter"/>
</dbReference>
<comment type="subcellular location">
    <subcellularLocation>
        <location evidence="1">Periplasm</location>
    </subcellularLocation>
</comment>
<evidence type="ECO:0000256" key="5">
    <source>
        <dbReference type="SAM" id="SignalP"/>
    </source>
</evidence>
<dbReference type="Gene3D" id="3.40.190.10">
    <property type="entry name" value="Periplasmic binding protein-like II"/>
    <property type="match status" value="1"/>
</dbReference>
<comment type="similarity">
    <text evidence="2">Belongs to the bacterial solute-binding protein 5 family.</text>
</comment>
<dbReference type="InterPro" id="IPR030678">
    <property type="entry name" value="Peptide/Ni-bd"/>
</dbReference>
<evidence type="ECO:0000256" key="2">
    <source>
        <dbReference type="ARBA" id="ARBA00005695"/>
    </source>
</evidence>
<evidence type="ECO:0000256" key="1">
    <source>
        <dbReference type="ARBA" id="ARBA00004418"/>
    </source>
</evidence>
<evidence type="ECO:0000256" key="4">
    <source>
        <dbReference type="ARBA" id="ARBA00022729"/>
    </source>
</evidence>
<proteinExistence type="inferred from homology"/>
<evidence type="ECO:0000259" key="6">
    <source>
        <dbReference type="Pfam" id="PF00496"/>
    </source>
</evidence>
<dbReference type="EMBL" id="JAESVB010000014">
    <property type="protein sequence ID" value="MCB8877505.1"/>
    <property type="molecule type" value="Genomic_DNA"/>
</dbReference>
<dbReference type="GO" id="GO:0043190">
    <property type="term" value="C:ATP-binding cassette (ABC) transporter complex"/>
    <property type="evidence" value="ECO:0007669"/>
    <property type="project" value="InterPro"/>
</dbReference>
<dbReference type="PANTHER" id="PTHR30290">
    <property type="entry name" value="PERIPLASMIC BINDING COMPONENT OF ABC TRANSPORTER"/>
    <property type="match status" value="1"/>
</dbReference>
<accession>A0A963YWC8</accession>
<dbReference type="PANTHER" id="PTHR30290:SF10">
    <property type="entry name" value="PERIPLASMIC OLIGOPEPTIDE-BINDING PROTEIN-RELATED"/>
    <property type="match status" value="1"/>
</dbReference>
<sequence length="547" mass="60847">MAKPDTMNKSFKEIAQASLALTVTALSVAFATPGAFAADAGDAGQRINGGTITYVHEQEPPCLWGGWVQQAYLSRQVFDYLVSYDNGKIRPWLATDWSESPDRKTITFHLRKDVVFTDGDKFNADAVLANYPVWVKGIGWHSFTYMTGFTKLDAYTVALHLSEPNPEIYNVLANGHYGFQSPDSIAHNTPEQKCLAPVGTGPWKVQKWTRGEGITFLRNDKYDWAPPNAHHNGPAYAAQLDWKFVPDATTRWGALLSGEADVAYQPPSVQWKNAQRQFQTLSFVATGRPQALSFNVARGPFTDQRVRQAFVYAIDRKRIVAAVFKGTAPYEGNGSLSRSTPLYLNVDDDYPYDVAKANTLLDAAGWTGRDAQGYRTKDGKILDARLPFNQAIIDPEGAVALQVIQDQVKAVGIKLDVIPLTQTQGFAGADSQPADKEISFGYWVWPSPNILDIVYNDKLNGFPNGNNLSFFSNAKIEAQIMDAQREPDPKLRFQKFAVLQKWFDDQAIAVGVYDFTYNVAISKKLKGLWQDKGNGLLNFYDAYFVKG</sequence>
<evidence type="ECO:0000313" key="8">
    <source>
        <dbReference type="Proteomes" id="UP000708298"/>
    </source>
</evidence>
<reference evidence="7" key="2">
    <citation type="submission" date="2021-01" db="EMBL/GenBank/DDBJ databases">
        <authorList>
            <person name="Mieszkin S."/>
            <person name="Pouder E."/>
            <person name="Alain K."/>
        </authorList>
    </citation>
    <scope>NUCLEOTIDE SEQUENCE</scope>
    <source>
        <strain evidence="7">HW T2.11</strain>
    </source>
</reference>
<feature type="domain" description="Solute-binding protein family 5" evidence="6">
    <location>
        <begin position="88"/>
        <end position="448"/>
    </location>
</feature>
<protein>
    <submittedName>
        <fullName evidence="7">ABC transporter substrate-binding protein</fullName>
    </submittedName>
</protein>
<dbReference type="PIRSF" id="PIRSF002741">
    <property type="entry name" value="MppA"/>
    <property type="match status" value="1"/>
</dbReference>
<gene>
    <name evidence="7" type="ORF">ASILVAE211_20085</name>
</gene>
<evidence type="ECO:0000313" key="7">
    <source>
        <dbReference type="EMBL" id="MCB8877505.1"/>
    </source>
</evidence>
<dbReference type="Gene3D" id="3.10.105.10">
    <property type="entry name" value="Dipeptide-binding Protein, Domain 3"/>
    <property type="match status" value="1"/>
</dbReference>
<feature type="signal peptide" evidence="5">
    <location>
        <begin position="1"/>
        <end position="37"/>
    </location>
</feature>
<dbReference type="GO" id="GO:1904680">
    <property type="term" value="F:peptide transmembrane transporter activity"/>
    <property type="evidence" value="ECO:0007669"/>
    <property type="project" value="TreeGrafter"/>
</dbReference>
<feature type="chain" id="PRO_5037477776" evidence="5">
    <location>
        <begin position="38"/>
        <end position="547"/>
    </location>
</feature>